<reference evidence="1" key="1">
    <citation type="submission" date="2014-09" db="EMBL/GenBank/DDBJ databases">
        <authorList>
            <person name="Magalhaes I.L.F."/>
            <person name="Oliveira U."/>
            <person name="Santos F.R."/>
            <person name="Vidigal T.H.D.A."/>
            <person name="Brescovit A.D."/>
            <person name="Santos A.J."/>
        </authorList>
    </citation>
    <scope>NUCLEOTIDE SEQUENCE</scope>
    <source>
        <tissue evidence="1">Shoot tissue taken approximately 20 cm above the soil surface</tissue>
    </source>
</reference>
<sequence length="21" mass="2591">MHIPRHHNNLLEKWVLVDIIL</sequence>
<protein>
    <submittedName>
        <fullName evidence="1">Uncharacterized protein</fullName>
    </submittedName>
</protein>
<reference evidence="1" key="2">
    <citation type="journal article" date="2015" name="Data Brief">
        <title>Shoot transcriptome of the giant reed, Arundo donax.</title>
        <authorList>
            <person name="Barrero R.A."/>
            <person name="Guerrero F.D."/>
            <person name="Moolhuijzen P."/>
            <person name="Goolsby J.A."/>
            <person name="Tidwell J."/>
            <person name="Bellgard S.E."/>
            <person name="Bellgard M.I."/>
        </authorList>
    </citation>
    <scope>NUCLEOTIDE SEQUENCE</scope>
    <source>
        <tissue evidence="1">Shoot tissue taken approximately 20 cm above the soil surface</tissue>
    </source>
</reference>
<evidence type="ECO:0000313" key="1">
    <source>
        <dbReference type="EMBL" id="JAD19446.1"/>
    </source>
</evidence>
<accession>A0A0A8XZX9</accession>
<organism evidence="1">
    <name type="scientific">Arundo donax</name>
    <name type="common">Giant reed</name>
    <name type="synonym">Donax arundinaceus</name>
    <dbReference type="NCBI Taxonomy" id="35708"/>
    <lineage>
        <taxon>Eukaryota</taxon>
        <taxon>Viridiplantae</taxon>
        <taxon>Streptophyta</taxon>
        <taxon>Embryophyta</taxon>
        <taxon>Tracheophyta</taxon>
        <taxon>Spermatophyta</taxon>
        <taxon>Magnoliopsida</taxon>
        <taxon>Liliopsida</taxon>
        <taxon>Poales</taxon>
        <taxon>Poaceae</taxon>
        <taxon>PACMAD clade</taxon>
        <taxon>Arundinoideae</taxon>
        <taxon>Arundineae</taxon>
        <taxon>Arundo</taxon>
    </lineage>
</organism>
<dbReference type="EMBL" id="GBRH01278449">
    <property type="protein sequence ID" value="JAD19446.1"/>
    <property type="molecule type" value="Transcribed_RNA"/>
</dbReference>
<name>A0A0A8XZX9_ARUDO</name>
<dbReference type="AlphaFoldDB" id="A0A0A8XZX9"/>
<proteinExistence type="predicted"/>